<keyword evidence="1" id="KW-0812">Transmembrane</keyword>
<evidence type="ECO:0000313" key="2">
    <source>
        <dbReference type="EMBL" id="OXM14315.1"/>
    </source>
</evidence>
<dbReference type="Proteomes" id="UP000215145">
    <property type="component" value="Unassembled WGS sequence"/>
</dbReference>
<keyword evidence="1" id="KW-0472">Membrane</keyword>
<feature type="transmembrane region" description="Helical" evidence="1">
    <location>
        <begin position="39"/>
        <end position="57"/>
    </location>
</feature>
<keyword evidence="1" id="KW-1133">Transmembrane helix</keyword>
<comment type="caution">
    <text evidence="2">The sequence shown here is derived from an EMBL/GenBank/DDBJ whole genome shotgun (WGS) entry which is preliminary data.</text>
</comment>
<accession>A0A229NX22</accession>
<proteinExistence type="predicted"/>
<evidence type="ECO:0000313" key="3">
    <source>
        <dbReference type="Proteomes" id="UP000215145"/>
    </source>
</evidence>
<dbReference type="EMBL" id="NMUQ01000002">
    <property type="protein sequence ID" value="OXM14315.1"/>
    <property type="molecule type" value="Genomic_DNA"/>
</dbReference>
<dbReference type="AlphaFoldDB" id="A0A229NX22"/>
<reference evidence="2 3" key="1">
    <citation type="submission" date="2017-07" db="EMBL/GenBank/DDBJ databases">
        <title>Paenibacillus herberti R33 genome sequencing and assembly.</title>
        <authorList>
            <person name="Su W."/>
        </authorList>
    </citation>
    <scope>NUCLEOTIDE SEQUENCE [LARGE SCALE GENOMIC DNA]</scope>
    <source>
        <strain evidence="2 3">R33</strain>
    </source>
</reference>
<evidence type="ECO:0000256" key="1">
    <source>
        <dbReference type="SAM" id="Phobius"/>
    </source>
</evidence>
<feature type="transmembrane region" description="Helical" evidence="1">
    <location>
        <begin position="69"/>
        <end position="85"/>
    </location>
</feature>
<name>A0A229NX22_9BACL</name>
<gene>
    <name evidence="2" type="ORF">CGZ75_15290</name>
</gene>
<feature type="transmembrane region" description="Helical" evidence="1">
    <location>
        <begin position="6"/>
        <end position="27"/>
    </location>
</feature>
<sequence length="93" mass="10460">MNINISILALTIVGIISVYAIAITIIIRFVGMKFKGESSIHFLLASIILVIQTYLIIKEFVSKHTLSSTNILLFFMGVMLIFQGVRRKKIDSE</sequence>
<organism evidence="2 3">
    <name type="scientific">Paenibacillus herberti</name>
    <dbReference type="NCBI Taxonomy" id="1619309"/>
    <lineage>
        <taxon>Bacteria</taxon>
        <taxon>Bacillati</taxon>
        <taxon>Bacillota</taxon>
        <taxon>Bacilli</taxon>
        <taxon>Bacillales</taxon>
        <taxon>Paenibacillaceae</taxon>
        <taxon>Paenibacillus</taxon>
    </lineage>
</organism>
<protein>
    <submittedName>
        <fullName evidence="2">Uncharacterized protein</fullName>
    </submittedName>
</protein>
<keyword evidence="3" id="KW-1185">Reference proteome</keyword>